<dbReference type="OrthoDB" id="9975416at2759"/>
<gene>
    <name evidence="1" type="ORF">TPAR_07696</name>
</gene>
<evidence type="ECO:0000313" key="1">
    <source>
        <dbReference type="EMBL" id="POR32100.1"/>
    </source>
</evidence>
<evidence type="ECO:0000313" key="2">
    <source>
        <dbReference type="Proteomes" id="UP000237481"/>
    </source>
</evidence>
<accession>A0A2S4KPJ3</accession>
<organism evidence="1 2">
    <name type="scientific">Tolypocladium paradoxum</name>
    <dbReference type="NCBI Taxonomy" id="94208"/>
    <lineage>
        <taxon>Eukaryota</taxon>
        <taxon>Fungi</taxon>
        <taxon>Dikarya</taxon>
        <taxon>Ascomycota</taxon>
        <taxon>Pezizomycotina</taxon>
        <taxon>Sordariomycetes</taxon>
        <taxon>Hypocreomycetidae</taxon>
        <taxon>Hypocreales</taxon>
        <taxon>Ophiocordycipitaceae</taxon>
        <taxon>Tolypocladium</taxon>
    </lineage>
</organism>
<comment type="caution">
    <text evidence="1">The sequence shown here is derived from an EMBL/GenBank/DDBJ whole genome shotgun (WGS) entry which is preliminary data.</text>
</comment>
<dbReference type="AlphaFoldDB" id="A0A2S4KPJ3"/>
<protein>
    <submittedName>
        <fullName evidence="1">Uncharacterized protein</fullName>
    </submittedName>
</protein>
<name>A0A2S4KPJ3_9HYPO</name>
<dbReference type="EMBL" id="PKSG01000907">
    <property type="protein sequence ID" value="POR32100.1"/>
    <property type="molecule type" value="Genomic_DNA"/>
</dbReference>
<keyword evidence="2" id="KW-1185">Reference proteome</keyword>
<reference evidence="1 2" key="1">
    <citation type="submission" date="2018-01" db="EMBL/GenBank/DDBJ databases">
        <title>Harnessing the power of phylogenomics to disentangle the directionality and signatures of interkingdom host jumping in the parasitic fungal genus Tolypocladium.</title>
        <authorList>
            <person name="Quandt C.A."/>
            <person name="Patterson W."/>
            <person name="Spatafora J.W."/>
        </authorList>
    </citation>
    <scope>NUCLEOTIDE SEQUENCE [LARGE SCALE GENOMIC DNA]</scope>
    <source>
        <strain evidence="1 2">NRBC 100945</strain>
    </source>
</reference>
<sequence>MEIARVARLTEEDVAGRDFPFRYPRPLKKSYGFDEDEFTEEAGDAEKVIVTLADGKHVYGYASPLHWMRVSAVRQRGEAF</sequence>
<dbReference type="Proteomes" id="UP000237481">
    <property type="component" value="Unassembled WGS sequence"/>
</dbReference>
<proteinExistence type="predicted"/>